<dbReference type="Proteomes" id="UP001597237">
    <property type="component" value="Unassembled WGS sequence"/>
</dbReference>
<sequence length="117" mass="13066">MRPIEDIASFRIDLAADFSPTPLGRYKRQGRFSGEAFREDHLKPALNRYRRITIDLDGATGLSTGFLDEAFAGLVRDGTLSETGFWDRIELIATRDPGVLSEVRTFVSRAALNHASH</sequence>
<dbReference type="EMBL" id="JBHUEY010000006">
    <property type="protein sequence ID" value="MFD1785113.1"/>
    <property type="molecule type" value="Genomic_DNA"/>
</dbReference>
<name>A0ABW4N5L9_9CAUL</name>
<dbReference type="InterPro" id="IPR025474">
    <property type="entry name" value="DUF4325"/>
</dbReference>
<evidence type="ECO:0000313" key="2">
    <source>
        <dbReference type="EMBL" id="MFD1785113.1"/>
    </source>
</evidence>
<accession>A0ABW4N5L9</accession>
<evidence type="ECO:0000313" key="3">
    <source>
        <dbReference type="Proteomes" id="UP001597237"/>
    </source>
</evidence>
<comment type="caution">
    <text evidence="2">The sequence shown here is derived from an EMBL/GenBank/DDBJ whole genome shotgun (WGS) entry which is preliminary data.</text>
</comment>
<dbReference type="Pfam" id="PF14213">
    <property type="entry name" value="DUF4325"/>
    <property type="match status" value="1"/>
</dbReference>
<evidence type="ECO:0000259" key="1">
    <source>
        <dbReference type="Pfam" id="PF14213"/>
    </source>
</evidence>
<gene>
    <name evidence="2" type="ORF">ACFSC0_17060</name>
</gene>
<protein>
    <submittedName>
        <fullName evidence="2">STAS-like domain-containing protein</fullName>
    </submittedName>
</protein>
<dbReference type="RefSeq" id="WP_377282067.1">
    <property type="nucleotide sequence ID" value="NZ_JBHRSI010000005.1"/>
</dbReference>
<reference evidence="3" key="1">
    <citation type="journal article" date="2019" name="Int. J. Syst. Evol. Microbiol.">
        <title>The Global Catalogue of Microorganisms (GCM) 10K type strain sequencing project: providing services to taxonomists for standard genome sequencing and annotation.</title>
        <authorList>
            <consortium name="The Broad Institute Genomics Platform"/>
            <consortium name="The Broad Institute Genome Sequencing Center for Infectious Disease"/>
            <person name="Wu L."/>
            <person name="Ma J."/>
        </authorList>
    </citation>
    <scope>NUCLEOTIDE SEQUENCE [LARGE SCALE GENOMIC DNA]</scope>
    <source>
        <strain evidence="3">DFY28</strain>
    </source>
</reference>
<organism evidence="2 3">
    <name type="scientific">Phenylobacterium terrae</name>
    <dbReference type="NCBI Taxonomy" id="2665495"/>
    <lineage>
        <taxon>Bacteria</taxon>
        <taxon>Pseudomonadati</taxon>
        <taxon>Pseudomonadota</taxon>
        <taxon>Alphaproteobacteria</taxon>
        <taxon>Caulobacterales</taxon>
        <taxon>Caulobacteraceae</taxon>
        <taxon>Phenylobacterium</taxon>
    </lineage>
</organism>
<feature type="domain" description="DUF4325" evidence="1">
    <location>
        <begin position="33"/>
        <end position="80"/>
    </location>
</feature>
<keyword evidence="3" id="KW-1185">Reference proteome</keyword>
<proteinExistence type="predicted"/>